<dbReference type="InterPro" id="IPR039535">
    <property type="entry name" value="ASST-like"/>
</dbReference>
<feature type="signal peptide" evidence="1">
    <location>
        <begin position="1"/>
        <end position="20"/>
    </location>
</feature>
<dbReference type="InterPro" id="IPR053143">
    <property type="entry name" value="Arylsulfate_ST"/>
</dbReference>
<dbReference type="AlphaFoldDB" id="A0A2H1GM55"/>
<dbReference type="Pfam" id="PF14269">
    <property type="entry name" value="Arylsulfotran_2"/>
    <property type="match status" value="1"/>
</dbReference>
<evidence type="ECO:0000256" key="1">
    <source>
        <dbReference type="SAM" id="SignalP"/>
    </source>
</evidence>
<gene>
    <name evidence="2" type="ORF">ZT1E4_G7183</name>
</gene>
<evidence type="ECO:0008006" key="4">
    <source>
        <dbReference type="Google" id="ProtNLM"/>
    </source>
</evidence>
<evidence type="ECO:0000313" key="3">
    <source>
        <dbReference type="Proteomes" id="UP000245764"/>
    </source>
</evidence>
<reference evidence="3" key="1">
    <citation type="submission" date="2017-05" db="EMBL/GenBank/DDBJ databases">
        <authorList>
            <person name="Song R."/>
            <person name="Chenine A.L."/>
            <person name="Ruprecht R.M."/>
        </authorList>
    </citation>
    <scope>NUCLEOTIDE SEQUENCE [LARGE SCALE GENOMIC DNA]</scope>
</reference>
<name>A0A2H1GM55_ZYMTR</name>
<dbReference type="InterPro" id="IPR011047">
    <property type="entry name" value="Quinoprotein_ADH-like_sf"/>
</dbReference>
<accession>A0A2H1GM55</accession>
<dbReference type="EMBL" id="LT854258">
    <property type="protein sequence ID" value="SMR54608.1"/>
    <property type="molecule type" value="Genomic_DNA"/>
</dbReference>
<evidence type="ECO:0000313" key="2">
    <source>
        <dbReference type="EMBL" id="SMR54608.1"/>
    </source>
</evidence>
<dbReference type="SUPFAM" id="SSF50998">
    <property type="entry name" value="Quinoprotein alcohol dehydrogenase-like"/>
    <property type="match status" value="1"/>
</dbReference>
<dbReference type="PANTHER" id="PTHR35340">
    <property type="entry name" value="PQQ ENZYME REPEAT PROTEIN-RELATED"/>
    <property type="match status" value="1"/>
</dbReference>
<protein>
    <recommendedName>
        <fullName evidence="4">ASST-domain-containing protein</fullName>
    </recommendedName>
</protein>
<dbReference type="PANTHER" id="PTHR35340:SF5">
    <property type="entry name" value="ASST-DOMAIN-CONTAINING PROTEIN"/>
    <property type="match status" value="1"/>
</dbReference>
<keyword evidence="1" id="KW-0732">Signal</keyword>
<dbReference type="Proteomes" id="UP000245764">
    <property type="component" value="Chromosome 6"/>
</dbReference>
<organism evidence="2 3">
    <name type="scientific">Zymoseptoria tritici ST99CH_1E4</name>
    <dbReference type="NCBI Taxonomy" id="1276532"/>
    <lineage>
        <taxon>Eukaryota</taxon>
        <taxon>Fungi</taxon>
        <taxon>Dikarya</taxon>
        <taxon>Ascomycota</taxon>
        <taxon>Pezizomycotina</taxon>
        <taxon>Dothideomycetes</taxon>
        <taxon>Dothideomycetidae</taxon>
        <taxon>Mycosphaerellales</taxon>
        <taxon>Mycosphaerellaceae</taxon>
        <taxon>Zymoseptoria</taxon>
    </lineage>
</organism>
<proteinExistence type="predicted"/>
<sequence length="588" mass="66008">MRSAILLELLSSCLVGIVVAIPRGQTYHSRPDILAPILHNRVASHDAVEPGYIFFSVWGGVGQWAPYIYDSDLNLVWSGYDPAFSALGHFNFQAHHYANGTQLLSVFRGMSVGGRGRGSVLLLDDSYTITHNIRSSNPAFALDFHEVSIRAESNTAIITAYPTRRMDLSLFDVTESMGWVLDSMFQEIDLNSGSVVFEWTASDHIPLEETTISPALKHGGGLSSHFPFDYCHVNSVDKFANGDYLISSRHTNTIYRISHVDGSILWRLNGDNSSTAETYIPLQDYNFAAQHDARVRRESADGNEIELTLVDNADNGQYYTQDYSSALRVAISFASGRATSRLLQTWLPFEDGQAEHQGTVQYDMPVTGNTLVSWGEIAEFSEFSPSGKRVLDVAFADELLHVYRVMKASWIGRPKTKPDLYMYARSRDEKTQFYMSWNGATEVKEWRCFAIEGDVRANLGVVKREGFETHFEWDGEVDRGMVEALDGDGHVLGTSEVVDLTMPPTHMAAKCGVADCSLQVLQVPKPEEEKEEATMVPDLLVEEPLRAWNMHVLQLVWPLLVGWLFGRFGHQVWPFSYQHSAIVRRRSD</sequence>
<feature type="chain" id="PRO_5013897283" description="ASST-domain-containing protein" evidence="1">
    <location>
        <begin position="21"/>
        <end position="588"/>
    </location>
</feature>